<evidence type="ECO:0000313" key="1">
    <source>
        <dbReference type="EMBL" id="BCS19010.1"/>
    </source>
</evidence>
<dbReference type="RefSeq" id="XP_041551204.1">
    <property type="nucleotide sequence ID" value="XM_041697972.1"/>
</dbReference>
<dbReference type="EMBL" id="AP024443">
    <property type="protein sequence ID" value="BCS19010.1"/>
    <property type="molecule type" value="Genomic_DNA"/>
</dbReference>
<proteinExistence type="predicted"/>
<dbReference type="GeneID" id="64969015"/>
<evidence type="ECO:0000313" key="2">
    <source>
        <dbReference type="Proteomes" id="UP000654913"/>
    </source>
</evidence>
<dbReference type="AlphaFoldDB" id="A0A7R7XCZ2"/>
<gene>
    <name evidence="1" type="ORF">APUU_11838S</name>
</gene>
<reference evidence="1" key="1">
    <citation type="submission" date="2021-01" db="EMBL/GenBank/DDBJ databases">
        <authorList>
            <consortium name="Aspergillus puulaauensis MK2 genome sequencing consortium"/>
            <person name="Kazuki M."/>
            <person name="Futagami T."/>
        </authorList>
    </citation>
    <scope>NUCLEOTIDE SEQUENCE</scope>
    <source>
        <strain evidence="1">MK2</strain>
    </source>
</reference>
<organism evidence="1 2">
    <name type="scientific">Aspergillus puulaauensis</name>
    <dbReference type="NCBI Taxonomy" id="1220207"/>
    <lineage>
        <taxon>Eukaryota</taxon>
        <taxon>Fungi</taxon>
        <taxon>Dikarya</taxon>
        <taxon>Ascomycota</taxon>
        <taxon>Pezizomycotina</taxon>
        <taxon>Eurotiomycetes</taxon>
        <taxon>Eurotiomycetidae</taxon>
        <taxon>Eurotiales</taxon>
        <taxon>Aspergillaceae</taxon>
        <taxon>Aspergillus</taxon>
    </lineage>
</organism>
<reference evidence="1" key="2">
    <citation type="submission" date="2021-02" db="EMBL/GenBank/DDBJ databases">
        <title>Aspergillus puulaauensis MK2 genome sequence.</title>
        <authorList>
            <person name="Futagami T."/>
            <person name="Mori K."/>
            <person name="Kadooka C."/>
            <person name="Tanaka T."/>
        </authorList>
    </citation>
    <scope>NUCLEOTIDE SEQUENCE</scope>
    <source>
        <strain evidence="1">MK2</strain>
    </source>
</reference>
<dbReference type="Proteomes" id="UP000654913">
    <property type="component" value="Chromosome 1"/>
</dbReference>
<accession>A0A7R7XCZ2</accession>
<protein>
    <submittedName>
        <fullName evidence="1">Uncharacterized protein</fullName>
    </submittedName>
</protein>
<dbReference type="KEGG" id="apuu:APUU_11838S"/>
<name>A0A7R7XCZ2_9EURO</name>
<sequence length="112" mass="11966">MTSPHFGCGNAAEYYPPTGCSTGGICKVRRPPLRQLFAITAASLDAPAFFPWPAPGSIWRCNAHSAKINTGGSVVLFDDEDLESDQVCAKVKCGGRLGSVNVIVWGREPDRV</sequence>
<keyword evidence="2" id="KW-1185">Reference proteome</keyword>